<name>A0ABV5EZ36_9FLAO</name>
<evidence type="ECO:0000313" key="2">
    <source>
        <dbReference type="EMBL" id="MFB9052446.1"/>
    </source>
</evidence>
<gene>
    <name evidence="2" type="ORF">ACFFVB_05080</name>
</gene>
<comment type="caution">
    <text evidence="2">The sequence shown here is derived from an EMBL/GenBank/DDBJ whole genome shotgun (WGS) entry which is preliminary data.</text>
</comment>
<dbReference type="PANTHER" id="PTHR48098">
    <property type="entry name" value="ENTEROCHELIN ESTERASE-RELATED"/>
    <property type="match status" value="1"/>
</dbReference>
<proteinExistence type="predicted"/>
<keyword evidence="3" id="KW-1185">Reference proteome</keyword>
<accession>A0ABV5EZ36</accession>
<dbReference type="PANTHER" id="PTHR48098:SF1">
    <property type="entry name" value="DIACYLGLYCEROL ACYLTRANSFERASE_MYCOLYLTRANSFERASE AG85A"/>
    <property type="match status" value="1"/>
</dbReference>
<evidence type="ECO:0000313" key="3">
    <source>
        <dbReference type="Proteomes" id="UP001589605"/>
    </source>
</evidence>
<sequence length="344" mass="38897">MKLKSFLLTLSFIIFSIAIANAQGFRVRLKVPSEALKNNLINDPSNPSVTVYLPPSYQTSLDKKYPVLYFLHGFTDSDSKWFGWEHHWINLYEILNESMTNGTSKEMIVVMPNAYTTYKGSFYGKSETMGDWETFITKDLVNFIDLKYRTLPNKNSRGLAGHSMGGYGTIRLGMKYPEVYSSIYALSACCMDESFIPSAENIKNMEALNSKSGIADLSFVEGINLAFSAAWASNPKKYPLYIDLAYKDGKPRADILAKFKDNQILYTVDTYIENLKTLKSIAIDAGTDDTDIFEASNKLHTKLSNKGVNHTYETYKGDHTNKIAERISTKTLPFFSKNLEFESK</sequence>
<dbReference type="InterPro" id="IPR050583">
    <property type="entry name" value="Mycobacterial_A85_antigen"/>
</dbReference>
<dbReference type="Gene3D" id="3.40.50.1820">
    <property type="entry name" value="alpha/beta hydrolase"/>
    <property type="match status" value="1"/>
</dbReference>
<organism evidence="2 3">
    <name type="scientific">Formosa undariae</name>
    <dbReference type="NCBI Taxonomy" id="1325436"/>
    <lineage>
        <taxon>Bacteria</taxon>
        <taxon>Pseudomonadati</taxon>
        <taxon>Bacteroidota</taxon>
        <taxon>Flavobacteriia</taxon>
        <taxon>Flavobacteriales</taxon>
        <taxon>Flavobacteriaceae</taxon>
        <taxon>Formosa</taxon>
    </lineage>
</organism>
<dbReference type="InterPro" id="IPR000801">
    <property type="entry name" value="Esterase-like"/>
</dbReference>
<dbReference type="Pfam" id="PF00756">
    <property type="entry name" value="Esterase"/>
    <property type="match status" value="1"/>
</dbReference>
<protein>
    <submittedName>
        <fullName evidence="2">Alpha/beta hydrolase</fullName>
    </submittedName>
</protein>
<dbReference type="SUPFAM" id="SSF53474">
    <property type="entry name" value="alpha/beta-Hydrolases"/>
    <property type="match status" value="1"/>
</dbReference>
<keyword evidence="1" id="KW-0732">Signal</keyword>
<feature type="signal peptide" evidence="1">
    <location>
        <begin position="1"/>
        <end position="22"/>
    </location>
</feature>
<dbReference type="RefSeq" id="WP_382381631.1">
    <property type="nucleotide sequence ID" value="NZ_JBHMEZ010000003.1"/>
</dbReference>
<dbReference type="Proteomes" id="UP001589605">
    <property type="component" value="Unassembled WGS sequence"/>
</dbReference>
<dbReference type="InterPro" id="IPR029058">
    <property type="entry name" value="AB_hydrolase_fold"/>
</dbReference>
<reference evidence="2 3" key="1">
    <citation type="submission" date="2024-09" db="EMBL/GenBank/DDBJ databases">
        <authorList>
            <person name="Sun Q."/>
            <person name="Mori K."/>
        </authorList>
    </citation>
    <scope>NUCLEOTIDE SEQUENCE [LARGE SCALE GENOMIC DNA]</scope>
    <source>
        <strain evidence="2 3">CECT 8286</strain>
    </source>
</reference>
<keyword evidence="2" id="KW-0378">Hydrolase</keyword>
<dbReference type="EMBL" id="JBHMEZ010000003">
    <property type="protein sequence ID" value="MFB9052446.1"/>
    <property type="molecule type" value="Genomic_DNA"/>
</dbReference>
<feature type="chain" id="PRO_5046358241" evidence="1">
    <location>
        <begin position="23"/>
        <end position="344"/>
    </location>
</feature>
<dbReference type="GO" id="GO:0016787">
    <property type="term" value="F:hydrolase activity"/>
    <property type="evidence" value="ECO:0007669"/>
    <property type="project" value="UniProtKB-KW"/>
</dbReference>
<evidence type="ECO:0000256" key="1">
    <source>
        <dbReference type="SAM" id="SignalP"/>
    </source>
</evidence>